<dbReference type="Pfam" id="PF25043">
    <property type="entry name" value="DUF7788"/>
    <property type="match status" value="1"/>
</dbReference>
<name>A0AAD4VQ30_PRUDU</name>
<proteinExistence type="predicted"/>
<comment type="caution">
    <text evidence="2">The sequence shown here is derived from an EMBL/GenBank/DDBJ whole genome shotgun (WGS) entry which is preliminary data.</text>
</comment>
<dbReference type="Proteomes" id="UP001054821">
    <property type="component" value="Chromosome 5"/>
</dbReference>
<sequence>MVEDIKQKQGEGLGKMKNCLMVGNSEVDYSDEMFSEAGLELLVSEVSEEPWKRKMIKYSGGKYQLDLIQDHDLKSKLEFIKRRYTNTKQQEIWLVGIHKLRHSGGVCVEI</sequence>
<protein>
    <recommendedName>
        <fullName evidence="1">DUF7788 domain-containing protein</fullName>
    </recommendedName>
</protein>
<dbReference type="InterPro" id="IPR011205">
    <property type="entry name" value="UCP015417_vWA"/>
</dbReference>
<feature type="domain" description="DUF7788" evidence="1">
    <location>
        <begin position="25"/>
        <end position="87"/>
    </location>
</feature>
<gene>
    <name evidence="2" type="ORF">L3X38_027238</name>
</gene>
<dbReference type="AlphaFoldDB" id="A0AAD4VQ30"/>
<dbReference type="InterPro" id="IPR056690">
    <property type="entry name" value="DUF7788"/>
</dbReference>
<dbReference type="PANTHER" id="PTHR31373:SF17">
    <property type="entry name" value="OS06G0652100 PROTEIN"/>
    <property type="match status" value="1"/>
</dbReference>
<reference evidence="2 3" key="1">
    <citation type="journal article" date="2022" name="G3 (Bethesda)">
        <title>Whole-genome sequence and methylome profiling of the almond [Prunus dulcis (Mill.) D.A. Webb] cultivar 'Nonpareil'.</title>
        <authorList>
            <person name="D'Amico-Willman K.M."/>
            <person name="Ouma W.Z."/>
            <person name="Meulia T."/>
            <person name="Sideli G.M."/>
            <person name="Gradziel T.M."/>
            <person name="Fresnedo-Ramirez J."/>
        </authorList>
    </citation>
    <scope>NUCLEOTIDE SEQUENCE [LARGE SCALE GENOMIC DNA]</scope>
    <source>
        <strain evidence="2">Clone GOH B32 T37-40</strain>
    </source>
</reference>
<evidence type="ECO:0000313" key="2">
    <source>
        <dbReference type="EMBL" id="KAI5327842.1"/>
    </source>
</evidence>
<organism evidence="2 3">
    <name type="scientific">Prunus dulcis</name>
    <name type="common">Almond</name>
    <name type="synonym">Amygdalus dulcis</name>
    <dbReference type="NCBI Taxonomy" id="3755"/>
    <lineage>
        <taxon>Eukaryota</taxon>
        <taxon>Viridiplantae</taxon>
        <taxon>Streptophyta</taxon>
        <taxon>Embryophyta</taxon>
        <taxon>Tracheophyta</taxon>
        <taxon>Spermatophyta</taxon>
        <taxon>Magnoliopsida</taxon>
        <taxon>eudicotyledons</taxon>
        <taxon>Gunneridae</taxon>
        <taxon>Pentapetalae</taxon>
        <taxon>rosids</taxon>
        <taxon>fabids</taxon>
        <taxon>Rosales</taxon>
        <taxon>Rosaceae</taxon>
        <taxon>Amygdaloideae</taxon>
        <taxon>Amygdaleae</taxon>
        <taxon>Prunus</taxon>
    </lineage>
</organism>
<dbReference type="PANTHER" id="PTHR31373">
    <property type="entry name" value="OS06G0652100 PROTEIN"/>
    <property type="match status" value="1"/>
</dbReference>
<dbReference type="EMBL" id="JAJFAZ020000005">
    <property type="protein sequence ID" value="KAI5327842.1"/>
    <property type="molecule type" value="Genomic_DNA"/>
</dbReference>
<accession>A0AAD4VQ30</accession>
<evidence type="ECO:0000259" key="1">
    <source>
        <dbReference type="Pfam" id="PF25043"/>
    </source>
</evidence>
<evidence type="ECO:0000313" key="3">
    <source>
        <dbReference type="Proteomes" id="UP001054821"/>
    </source>
</evidence>
<keyword evidence="3" id="KW-1185">Reference proteome</keyword>